<comment type="similarity">
    <text evidence="3">Belongs to the UPF0057 (PMP3) family.</text>
</comment>
<dbReference type="EMBL" id="BABT02000037">
    <property type="protein sequence ID" value="GAA94547.1"/>
    <property type="molecule type" value="Genomic_DNA"/>
</dbReference>
<dbReference type="STRING" id="764103.G7DVD7"/>
<comment type="subcellular location">
    <subcellularLocation>
        <location evidence="1">Membrane</location>
        <topology evidence="1">Multi-pass membrane protein</topology>
    </subcellularLocation>
</comment>
<comment type="similarity">
    <text evidence="2">Belongs to the fatty acid desaturase type 1 family. DEGS subfamily.</text>
</comment>
<evidence type="ECO:0000256" key="4">
    <source>
        <dbReference type="ARBA" id="ARBA00012021"/>
    </source>
</evidence>
<feature type="region of interest" description="Disordered" evidence="10">
    <location>
        <begin position="1"/>
        <end position="119"/>
    </location>
</feature>
<keyword evidence="7" id="KW-0560">Oxidoreductase</keyword>
<reference evidence="13 14" key="1">
    <citation type="journal article" date="2011" name="J. Gen. Appl. Microbiol.">
        <title>Draft genome sequencing of the enigmatic basidiomycete Mixia osmundae.</title>
        <authorList>
            <person name="Nishida H."/>
            <person name="Nagatsuka Y."/>
            <person name="Sugiyama J."/>
        </authorList>
    </citation>
    <scope>NUCLEOTIDE SEQUENCE [LARGE SCALE GENOMIC DNA]</scope>
    <source>
        <strain evidence="14">CBS 9802 / IAM 14324 / JCM 22182 / KY 12970</strain>
    </source>
</reference>
<evidence type="ECO:0000256" key="3">
    <source>
        <dbReference type="ARBA" id="ARBA00009530"/>
    </source>
</evidence>
<dbReference type="SMART" id="SM01269">
    <property type="entry name" value="Lipid_DES"/>
    <property type="match status" value="1"/>
</dbReference>
<evidence type="ECO:0000313" key="14">
    <source>
        <dbReference type="Proteomes" id="UP000009131"/>
    </source>
</evidence>
<dbReference type="PANTHER" id="PTHR12879">
    <property type="entry name" value="SPHINGOLIPID DELTA 4 DESATURASE/C-4 HYDROXYLASE PROTEIN DES2"/>
    <property type="match status" value="1"/>
</dbReference>
<keyword evidence="14" id="KW-1185">Reference proteome</keyword>
<feature type="compositionally biased region" description="Basic and acidic residues" evidence="10">
    <location>
        <begin position="92"/>
        <end position="101"/>
    </location>
</feature>
<reference evidence="13 14" key="2">
    <citation type="journal article" date="2012" name="Open Biol.">
        <title>Characteristics of nucleosomes and linker DNA regions on the genome of the basidiomycete Mixia osmundae revealed by mono- and dinucleosome mapping.</title>
        <authorList>
            <person name="Nishida H."/>
            <person name="Kondo S."/>
            <person name="Matsumoto T."/>
            <person name="Suzuki Y."/>
            <person name="Yoshikawa H."/>
            <person name="Taylor T.D."/>
            <person name="Sugiyama J."/>
        </authorList>
    </citation>
    <scope>NUCLEOTIDE SEQUENCE [LARGE SCALE GENOMIC DNA]</scope>
    <source>
        <strain evidence="14">CBS 9802 / IAM 14324 / JCM 22182 / KY 12970</strain>
    </source>
</reference>
<comment type="caution">
    <text evidence="13">The sequence shown here is derived from an EMBL/GenBank/DDBJ whole genome shotgun (WGS) entry which is preliminary data.</text>
</comment>
<keyword evidence="6 11" id="KW-1133">Transmembrane helix</keyword>
<dbReference type="EC" id="1.14.19.17" evidence="4"/>
<evidence type="ECO:0000256" key="9">
    <source>
        <dbReference type="ARBA" id="ARBA00023136"/>
    </source>
</evidence>
<feature type="transmembrane region" description="Helical" evidence="11">
    <location>
        <begin position="237"/>
        <end position="254"/>
    </location>
</feature>
<dbReference type="Pfam" id="PF00487">
    <property type="entry name" value="FA_desaturase"/>
    <property type="match status" value="1"/>
</dbReference>
<organism evidence="13 14">
    <name type="scientific">Mixia osmundae (strain CBS 9802 / IAM 14324 / JCM 22182 / KY 12970)</name>
    <dbReference type="NCBI Taxonomy" id="764103"/>
    <lineage>
        <taxon>Eukaryota</taxon>
        <taxon>Fungi</taxon>
        <taxon>Dikarya</taxon>
        <taxon>Basidiomycota</taxon>
        <taxon>Pucciniomycotina</taxon>
        <taxon>Mixiomycetes</taxon>
        <taxon>Mixiales</taxon>
        <taxon>Mixiaceae</taxon>
        <taxon>Mixia</taxon>
    </lineage>
</organism>
<dbReference type="InParanoid" id="G7DVD7"/>
<evidence type="ECO:0000313" key="13">
    <source>
        <dbReference type="EMBL" id="GAA94547.1"/>
    </source>
</evidence>
<sequence length="598" mass="66730">MTDWSLHGGAEALPVSHANESDASMARGSGTRLHQPSIKDLSIRPAALTHNDSTPSLTDMSAQSSSSTSEAGSDSELSRSSSRTTLTSGSSDHVDDEKALHEQPQLRQRHVQKASDSRRAALDELAKKRAAHSAGARDDWLWTMTEEPHRTRRIAILKDHPEIRGLMGHEPLTKYVVLFVLAVQFACAWLLRNSHPFSWPFFLTAYIIGGTANQNTFLAIHEITHNLAFRGVKANKLFAILANLPIGVPYAMMFKRYHMEHHRQLGEDGVDTDLPTKIELMCLRNVLGKTFFCTFQILFYALRPGFVRSQAFTRWHALNFLAQFGFDALLVRYVGGNALTYLIMSSFFAGSLHPCAAHFIAEHYIIDEDGQETTSYYGPLNVLAYNVGLHNEHHDFPNVPWTRLRELNKIAHEYYDDLPSHTSWPMVTVKFIFNDSVGLFSRIKRLTKQDREAALAEGDADRAVSSARCCESDTVSFVTAAHLTTIRTVRRNAMVKSSDILLILLAILFPPAAVAVLTGCSCDVLINVLLTLLGYIPGHIHAFYIIFKHMKAEESYGHGGYRYAGNATYEPIGAPTQQRFPAQPQQQYEAPPSYGATK</sequence>
<keyword evidence="8" id="KW-0443">Lipid metabolism</keyword>
<dbReference type="AlphaFoldDB" id="G7DVD7"/>
<dbReference type="InterPro" id="IPR013866">
    <property type="entry name" value="Sphingolipid_d4-desaturase_N"/>
</dbReference>
<dbReference type="Pfam" id="PF01679">
    <property type="entry name" value="Pmp3"/>
    <property type="match status" value="1"/>
</dbReference>
<feature type="transmembrane region" description="Helical" evidence="11">
    <location>
        <begin position="500"/>
        <end position="518"/>
    </location>
</feature>
<dbReference type="GO" id="GO:0016020">
    <property type="term" value="C:membrane"/>
    <property type="evidence" value="ECO:0007669"/>
    <property type="project" value="UniProtKB-SubCell"/>
</dbReference>
<keyword evidence="9 11" id="KW-0472">Membrane</keyword>
<feature type="transmembrane region" description="Helical" evidence="11">
    <location>
        <begin position="524"/>
        <end position="547"/>
    </location>
</feature>
<gene>
    <name evidence="13" type="primary">Mo01199</name>
    <name evidence="13" type="ORF">E5Q_01199</name>
</gene>
<dbReference type="InterPro" id="IPR011388">
    <property type="entry name" value="DES1/DES2"/>
</dbReference>
<evidence type="ECO:0000256" key="11">
    <source>
        <dbReference type="SAM" id="Phobius"/>
    </source>
</evidence>
<dbReference type="Pfam" id="PF08557">
    <property type="entry name" value="Lipid_DES"/>
    <property type="match status" value="1"/>
</dbReference>
<protein>
    <recommendedName>
        <fullName evidence="4">sphingolipid 4-desaturase</fullName>
        <ecNumber evidence="4">1.14.19.17</ecNumber>
    </recommendedName>
</protein>
<dbReference type="FunCoup" id="G7DVD7">
    <property type="interactions" value="76"/>
</dbReference>
<evidence type="ECO:0000256" key="8">
    <source>
        <dbReference type="ARBA" id="ARBA00023098"/>
    </source>
</evidence>
<evidence type="ECO:0000256" key="5">
    <source>
        <dbReference type="ARBA" id="ARBA00022692"/>
    </source>
</evidence>
<feature type="compositionally biased region" description="Low complexity" evidence="10">
    <location>
        <begin position="575"/>
        <end position="592"/>
    </location>
</feature>
<feature type="domain" description="Sphingolipid delta4-desaturase N-terminal" evidence="12">
    <location>
        <begin position="135"/>
        <end position="173"/>
    </location>
</feature>
<name>G7DVD7_MIXOS</name>
<dbReference type="PROSITE" id="PS01309">
    <property type="entry name" value="UPF0057"/>
    <property type="match status" value="1"/>
</dbReference>
<accession>G7DVD7</accession>
<dbReference type="InterPro" id="IPR005804">
    <property type="entry name" value="FA_desaturase_dom"/>
</dbReference>
<evidence type="ECO:0000256" key="2">
    <source>
        <dbReference type="ARBA" id="ARBA00006146"/>
    </source>
</evidence>
<keyword evidence="5 11" id="KW-0812">Transmembrane</keyword>
<dbReference type="HOGENOM" id="CLU_032156_1_0_1"/>
<dbReference type="GO" id="GO:0042284">
    <property type="term" value="F:sphingolipid delta-4 desaturase activity"/>
    <property type="evidence" value="ECO:0007669"/>
    <property type="project" value="UniProtKB-EC"/>
</dbReference>
<evidence type="ECO:0000256" key="10">
    <source>
        <dbReference type="SAM" id="MobiDB-lite"/>
    </source>
</evidence>
<dbReference type="eggNOG" id="KOG2987">
    <property type="taxonomic scope" value="Eukaryota"/>
</dbReference>
<dbReference type="eggNOG" id="KOG1773">
    <property type="taxonomic scope" value="Eukaryota"/>
</dbReference>
<evidence type="ECO:0000256" key="7">
    <source>
        <dbReference type="ARBA" id="ARBA00023002"/>
    </source>
</evidence>
<dbReference type="Proteomes" id="UP000009131">
    <property type="component" value="Unassembled WGS sequence"/>
</dbReference>
<dbReference type="CDD" id="cd03508">
    <property type="entry name" value="Delta4-sphingolipid-FADS-like"/>
    <property type="match status" value="1"/>
</dbReference>
<evidence type="ECO:0000256" key="1">
    <source>
        <dbReference type="ARBA" id="ARBA00004141"/>
    </source>
</evidence>
<evidence type="ECO:0000256" key="6">
    <source>
        <dbReference type="ARBA" id="ARBA00022989"/>
    </source>
</evidence>
<dbReference type="OrthoDB" id="200948at2759"/>
<proteinExistence type="inferred from homology"/>
<feature type="compositionally biased region" description="Low complexity" evidence="10">
    <location>
        <begin position="56"/>
        <end position="91"/>
    </location>
</feature>
<feature type="region of interest" description="Disordered" evidence="10">
    <location>
        <begin position="572"/>
        <end position="598"/>
    </location>
</feature>
<feature type="transmembrane region" description="Helical" evidence="11">
    <location>
        <begin position="172"/>
        <end position="191"/>
    </location>
</feature>
<evidence type="ECO:0000259" key="12">
    <source>
        <dbReference type="SMART" id="SM01269"/>
    </source>
</evidence>
<dbReference type="PANTHER" id="PTHR12879:SF8">
    <property type="entry name" value="SPHINGOLIPID DELTA(4)-DESATURASE DES1"/>
    <property type="match status" value="1"/>
</dbReference>
<dbReference type="RefSeq" id="XP_014570673.1">
    <property type="nucleotide sequence ID" value="XM_014715187.1"/>
</dbReference>
<dbReference type="GO" id="GO:0046513">
    <property type="term" value="P:ceramide biosynthetic process"/>
    <property type="evidence" value="ECO:0007669"/>
    <property type="project" value="TreeGrafter"/>
</dbReference>
<dbReference type="InterPro" id="IPR000612">
    <property type="entry name" value="PMP3"/>
</dbReference>